<sequence>MMWLGQLFDSTFRQWLEYFGFKYGKATVGHTGTHAWGEIPSGLVGYVLPS</sequence>
<proteinExistence type="predicted"/>
<name>A0ABT3L2U0_9CYAN</name>
<organism evidence="1 2">
    <name type="scientific">Spirulina subsalsa FACHB-351</name>
    <dbReference type="NCBI Taxonomy" id="234711"/>
    <lineage>
        <taxon>Bacteria</taxon>
        <taxon>Bacillati</taxon>
        <taxon>Cyanobacteriota</taxon>
        <taxon>Cyanophyceae</taxon>
        <taxon>Spirulinales</taxon>
        <taxon>Spirulinaceae</taxon>
        <taxon>Spirulina</taxon>
    </lineage>
</organism>
<accession>A0ABT3L2U0</accession>
<comment type="caution">
    <text evidence="1">The sequence shown here is derived from an EMBL/GenBank/DDBJ whole genome shotgun (WGS) entry which is preliminary data.</text>
</comment>
<evidence type="ECO:0000313" key="1">
    <source>
        <dbReference type="EMBL" id="MCW6035790.1"/>
    </source>
</evidence>
<evidence type="ECO:0000313" key="2">
    <source>
        <dbReference type="Proteomes" id="UP001526426"/>
    </source>
</evidence>
<gene>
    <name evidence="1" type="ORF">K4A83_05815</name>
</gene>
<dbReference type="Proteomes" id="UP001526426">
    <property type="component" value="Unassembled WGS sequence"/>
</dbReference>
<keyword evidence="2" id="KW-1185">Reference proteome</keyword>
<reference evidence="1 2" key="1">
    <citation type="submission" date="2021-08" db="EMBL/GenBank/DDBJ databases">
        <title>Draft genome sequence of Spirulina subsalsa with high tolerance to salinity and hype-accumulation of phycocyanin.</title>
        <authorList>
            <person name="Pei H."/>
            <person name="Jiang L."/>
        </authorList>
    </citation>
    <scope>NUCLEOTIDE SEQUENCE [LARGE SCALE GENOMIC DNA]</scope>
    <source>
        <strain evidence="1 2">FACHB-351</strain>
    </source>
</reference>
<evidence type="ECO:0008006" key="3">
    <source>
        <dbReference type="Google" id="ProtNLM"/>
    </source>
</evidence>
<protein>
    <recommendedName>
        <fullName evidence="3">Transposase</fullName>
    </recommendedName>
</protein>
<dbReference type="EMBL" id="JAIHOM010000020">
    <property type="protein sequence ID" value="MCW6035790.1"/>
    <property type="molecule type" value="Genomic_DNA"/>
</dbReference>